<accession>A0ABY7T0N7</accession>
<keyword evidence="1" id="KW-0732">Signal</keyword>
<evidence type="ECO:0000256" key="1">
    <source>
        <dbReference type="SAM" id="SignalP"/>
    </source>
</evidence>
<gene>
    <name evidence="2" type="ORF">PQO05_14750</name>
</gene>
<feature type="chain" id="PRO_5046369293" description="DUF4136 domain-containing protein" evidence="1">
    <location>
        <begin position="20"/>
        <end position="217"/>
    </location>
</feature>
<reference evidence="2 3" key="1">
    <citation type="submission" date="2023-02" db="EMBL/GenBank/DDBJ databases">
        <title>Genome sequence of Mucilaginibacter jinjuensis strain KACC 16571.</title>
        <authorList>
            <person name="Kim S."/>
            <person name="Heo J."/>
            <person name="Kwon S.-W."/>
        </authorList>
    </citation>
    <scope>NUCLEOTIDE SEQUENCE [LARGE SCALE GENOMIC DNA]</scope>
    <source>
        <strain evidence="2 3">KACC 16571</strain>
    </source>
</reference>
<organism evidence="2 3">
    <name type="scientific">Mucilaginibacter jinjuensis</name>
    <dbReference type="NCBI Taxonomy" id="1176721"/>
    <lineage>
        <taxon>Bacteria</taxon>
        <taxon>Pseudomonadati</taxon>
        <taxon>Bacteroidota</taxon>
        <taxon>Sphingobacteriia</taxon>
        <taxon>Sphingobacteriales</taxon>
        <taxon>Sphingobacteriaceae</taxon>
        <taxon>Mucilaginibacter</taxon>
    </lineage>
</organism>
<name>A0ABY7T0N7_9SPHI</name>
<proteinExistence type="predicted"/>
<feature type="signal peptide" evidence="1">
    <location>
        <begin position="1"/>
        <end position="19"/>
    </location>
</feature>
<protein>
    <recommendedName>
        <fullName evidence="4">DUF4136 domain-containing protein</fullName>
    </recommendedName>
</protein>
<sequence length="217" mass="23564">MKKLGYLNLLLVAVLFVSACGSSTSIVGSYKAPGVTQVAFKNLFVSALTGNAAAKQTVENGMSQYLSTKGIASVKSMDVFPPDFHSSGNDKDKDAVLKAIRDKNCDGILTIALVNKETETHYVPGTGVYPAPGFGYYGSFGAYWNYGYNSFYSPGYYENSKVYYIETNLYDATSEKLVWSAQSKTYDPSSLEDFLKGYEKALAEQVVKDGLVAPTAK</sequence>
<dbReference type="RefSeq" id="WP_273628085.1">
    <property type="nucleotide sequence ID" value="NZ_CP117167.1"/>
</dbReference>
<dbReference type="EMBL" id="CP117167">
    <property type="protein sequence ID" value="WCT09989.1"/>
    <property type="molecule type" value="Genomic_DNA"/>
</dbReference>
<dbReference type="Proteomes" id="UP001216139">
    <property type="component" value="Chromosome"/>
</dbReference>
<dbReference type="PROSITE" id="PS51257">
    <property type="entry name" value="PROKAR_LIPOPROTEIN"/>
    <property type="match status" value="1"/>
</dbReference>
<evidence type="ECO:0000313" key="3">
    <source>
        <dbReference type="Proteomes" id="UP001216139"/>
    </source>
</evidence>
<keyword evidence="3" id="KW-1185">Reference proteome</keyword>
<evidence type="ECO:0000313" key="2">
    <source>
        <dbReference type="EMBL" id="WCT09989.1"/>
    </source>
</evidence>
<evidence type="ECO:0008006" key="4">
    <source>
        <dbReference type="Google" id="ProtNLM"/>
    </source>
</evidence>